<dbReference type="STRING" id="1841610.A6X21_06920"/>
<dbReference type="Gene3D" id="3.90.79.10">
    <property type="entry name" value="Nucleoside Triphosphate Pyrophosphohydrolase"/>
    <property type="match status" value="1"/>
</dbReference>
<dbReference type="GO" id="GO:0006167">
    <property type="term" value="P:AMP biosynthetic process"/>
    <property type="evidence" value="ECO:0007669"/>
    <property type="project" value="TreeGrafter"/>
</dbReference>
<organism evidence="7 8">
    <name type="scientific">Planctopirus hydrillae</name>
    <dbReference type="NCBI Taxonomy" id="1841610"/>
    <lineage>
        <taxon>Bacteria</taxon>
        <taxon>Pseudomonadati</taxon>
        <taxon>Planctomycetota</taxon>
        <taxon>Planctomycetia</taxon>
        <taxon>Planctomycetales</taxon>
        <taxon>Planctomycetaceae</taxon>
        <taxon>Planctopirus</taxon>
    </lineage>
</organism>
<evidence type="ECO:0000256" key="4">
    <source>
        <dbReference type="ARBA" id="ARBA00022801"/>
    </source>
</evidence>
<dbReference type="GO" id="GO:0006754">
    <property type="term" value="P:ATP biosynthetic process"/>
    <property type="evidence" value="ECO:0007669"/>
    <property type="project" value="TreeGrafter"/>
</dbReference>
<dbReference type="GO" id="GO:0004081">
    <property type="term" value="F:bis(5'-nucleosyl)-tetraphosphatase (asymmetrical) activity"/>
    <property type="evidence" value="ECO:0007669"/>
    <property type="project" value="TreeGrafter"/>
</dbReference>
<dbReference type="AlphaFoldDB" id="A0A1C3E9Z5"/>
<reference evidence="7 8" key="1">
    <citation type="submission" date="2016-05" db="EMBL/GenBank/DDBJ databases">
        <title>Genomic and physiological characterization of Planctopirus sp. isolated from fresh water lake.</title>
        <authorList>
            <person name="Subhash Y."/>
            <person name="Ramana C."/>
        </authorList>
    </citation>
    <scope>NUCLEOTIDE SEQUENCE [LARGE SCALE GENOMIC DNA]</scope>
    <source>
        <strain evidence="7 8">JC280</strain>
    </source>
</reference>
<evidence type="ECO:0000256" key="5">
    <source>
        <dbReference type="ARBA" id="ARBA00032644"/>
    </source>
</evidence>
<dbReference type="RefSeq" id="WP_068849138.1">
    <property type="nucleotide sequence ID" value="NZ_LYDR01000116.1"/>
</dbReference>
<evidence type="ECO:0000259" key="6">
    <source>
        <dbReference type="PROSITE" id="PS51462"/>
    </source>
</evidence>
<dbReference type="PANTHER" id="PTHR21340:SF0">
    <property type="entry name" value="BIS(5'-NUCLEOSYL)-TETRAPHOSPHATASE [ASYMMETRICAL]"/>
    <property type="match status" value="1"/>
</dbReference>
<dbReference type="InterPro" id="IPR020084">
    <property type="entry name" value="NUDIX_hydrolase_CS"/>
</dbReference>
<dbReference type="SUPFAM" id="SSF55811">
    <property type="entry name" value="Nudix"/>
    <property type="match status" value="1"/>
</dbReference>
<feature type="domain" description="Nudix hydrolase" evidence="6">
    <location>
        <begin position="2"/>
        <end position="137"/>
    </location>
</feature>
<dbReference type="PROSITE" id="PS51462">
    <property type="entry name" value="NUDIX"/>
    <property type="match status" value="1"/>
</dbReference>
<evidence type="ECO:0000256" key="2">
    <source>
        <dbReference type="ARBA" id="ARBA00018911"/>
    </source>
</evidence>
<dbReference type="GO" id="GO:0000166">
    <property type="term" value="F:nucleotide binding"/>
    <property type="evidence" value="ECO:0007669"/>
    <property type="project" value="UniProtKB-KW"/>
</dbReference>
<accession>A0A1C3E9Z5</accession>
<evidence type="ECO:0000313" key="7">
    <source>
        <dbReference type="EMBL" id="ODA30061.1"/>
    </source>
</evidence>
<protein>
    <recommendedName>
        <fullName evidence="2">Bis(5'-nucleosyl)-tetraphosphatase [asymmetrical]</fullName>
    </recommendedName>
    <alternativeName>
        <fullName evidence="5">Diadenosine 5',5'''-P1,P4-tetraphosphate asymmetrical hydrolase</fullName>
    </alternativeName>
</protein>
<proteinExistence type="inferred from homology"/>
<keyword evidence="3" id="KW-0547">Nucleotide-binding</keyword>
<dbReference type="EMBL" id="LYDR01000116">
    <property type="protein sequence ID" value="ODA30061.1"/>
    <property type="molecule type" value="Genomic_DNA"/>
</dbReference>
<dbReference type="InterPro" id="IPR015797">
    <property type="entry name" value="NUDIX_hydrolase-like_dom_sf"/>
</dbReference>
<dbReference type="InterPro" id="IPR003565">
    <property type="entry name" value="Tetra_PHTase"/>
</dbReference>
<dbReference type="PANTHER" id="PTHR21340">
    <property type="entry name" value="DIADENOSINE 5,5-P1,P4-TETRAPHOSPHATE PYROPHOSPHOHYDROLASE MUTT"/>
    <property type="match status" value="1"/>
</dbReference>
<evidence type="ECO:0000256" key="1">
    <source>
        <dbReference type="ARBA" id="ARBA00005582"/>
    </source>
</evidence>
<gene>
    <name evidence="7" type="ORF">A6X21_06920</name>
</gene>
<keyword evidence="8" id="KW-1185">Reference proteome</keyword>
<dbReference type="OrthoDB" id="9816289at2"/>
<evidence type="ECO:0000313" key="8">
    <source>
        <dbReference type="Proteomes" id="UP000094828"/>
    </source>
</evidence>
<dbReference type="Pfam" id="PF00293">
    <property type="entry name" value="NUDIX"/>
    <property type="match status" value="1"/>
</dbReference>
<dbReference type="Proteomes" id="UP000094828">
    <property type="component" value="Unassembled WGS sequence"/>
</dbReference>
<sequence>MRQVRACGVILFRKTPHLTYLLLKHRHRFDLPKGHLEEGENDLECALREMEEETGIPRTDVVLDPTFSYSETYHPVEARFGPEPVEKTLMIYLGWLNRDRPLKLTEHVGYEWRLWTPPHHIQRYTINPLLAKIEEHFASNPEVLRVDPPAAS</sequence>
<comment type="caution">
    <text evidence="7">The sequence shown here is derived from an EMBL/GenBank/DDBJ whole genome shotgun (WGS) entry which is preliminary data.</text>
</comment>
<comment type="similarity">
    <text evidence="1">Belongs to the Nudix hydrolase family.</text>
</comment>
<evidence type="ECO:0000256" key="3">
    <source>
        <dbReference type="ARBA" id="ARBA00022741"/>
    </source>
</evidence>
<name>A0A1C3E9Z5_9PLAN</name>
<dbReference type="CDD" id="cd03428">
    <property type="entry name" value="NUDIX_Ap4A_Nudt2"/>
    <property type="match status" value="1"/>
</dbReference>
<dbReference type="PROSITE" id="PS00893">
    <property type="entry name" value="NUDIX_BOX"/>
    <property type="match status" value="1"/>
</dbReference>
<dbReference type="InterPro" id="IPR000086">
    <property type="entry name" value="NUDIX_hydrolase_dom"/>
</dbReference>
<dbReference type="InterPro" id="IPR051325">
    <property type="entry name" value="Nudix_hydrolase_domain"/>
</dbReference>
<keyword evidence="4" id="KW-0378">Hydrolase</keyword>